<dbReference type="RefSeq" id="WP_208055552.1">
    <property type="nucleotide sequence ID" value="NZ_JAGEMK010000003.1"/>
</dbReference>
<protein>
    <recommendedName>
        <fullName evidence="1">Histone acetyltransferase Rv0428c-like SH3 domain-containing protein</fullName>
    </recommendedName>
</protein>
<organism evidence="2 3">
    <name type="scientific">Actinotalea soli</name>
    <dbReference type="NCBI Taxonomy" id="2819234"/>
    <lineage>
        <taxon>Bacteria</taxon>
        <taxon>Bacillati</taxon>
        <taxon>Actinomycetota</taxon>
        <taxon>Actinomycetes</taxon>
        <taxon>Micrococcales</taxon>
        <taxon>Cellulomonadaceae</taxon>
        <taxon>Actinotalea</taxon>
    </lineage>
</organism>
<dbReference type="SUPFAM" id="SSF74942">
    <property type="entry name" value="YhbC-like, C-terminal domain"/>
    <property type="match status" value="1"/>
</dbReference>
<reference evidence="2" key="1">
    <citation type="submission" date="2021-03" db="EMBL/GenBank/DDBJ databases">
        <title>Actinotalea soli sp. nov., isolated from soil.</title>
        <authorList>
            <person name="Ping W."/>
            <person name="Zhang J."/>
        </authorList>
    </citation>
    <scope>NUCLEOTIDE SEQUENCE</scope>
    <source>
        <strain evidence="2">BY-33</strain>
    </source>
</reference>
<dbReference type="Proteomes" id="UP000664209">
    <property type="component" value="Unassembled WGS sequence"/>
</dbReference>
<evidence type="ECO:0000313" key="3">
    <source>
        <dbReference type="Proteomes" id="UP000664209"/>
    </source>
</evidence>
<name>A0A939LSJ1_9CELL</name>
<accession>A0A939LSJ1</accession>
<dbReference type="AlphaFoldDB" id="A0A939LSJ1"/>
<dbReference type="EMBL" id="JAGEMK010000003">
    <property type="protein sequence ID" value="MBO1751905.1"/>
    <property type="molecule type" value="Genomic_DNA"/>
</dbReference>
<comment type="caution">
    <text evidence="2">The sequence shown here is derived from an EMBL/GenBank/DDBJ whole genome shotgun (WGS) entry which is preliminary data.</text>
</comment>
<evidence type="ECO:0000313" key="2">
    <source>
        <dbReference type="EMBL" id="MBO1751905.1"/>
    </source>
</evidence>
<keyword evidence="3" id="KW-1185">Reference proteome</keyword>
<dbReference type="Pfam" id="PF24551">
    <property type="entry name" value="SH3_Rv0428c"/>
    <property type="match status" value="1"/>
</dbReference>
<feature type="domain" description="Histone acetyltransferase Rv0428c-like SH3" evidence="1">
    <location>
        <begin position="21"/>
        <end position="68"/>
    </location>
</feature>
<sequence>MSPSATPGPEPRRRPPWTTWEVGQRVVVRRRLATGGFTDVLGDLVQCAPDALVVRTRRGEVRVPTDEIALGKLVPPPPAPRHPRGT</sequence>
<dbReference type="InterPro" id="IPR056934">
    <property type="entry name" value="SH3_Rv0428c"/>
</dbReference>
<evidence type="ECO:0000259" key="1">
    <source>
        <dbReference type="Pfam" id="PF24551"/>
    </source>
</evidence>
<proteinExistence type="predicted"/>
<gene>
    <name evidence="2" type="ORF">J4G33_08830</name>
</gene>
<dbReference type="InterPro" id="IPR036847">
    <property type="entry name" value="RimP_C_sf"/>
</dbReference>